<organism evidence="5">
    <name type="scientific">Thalassiosira profunda</name>
    <dbReference type="NCBI Taxonomy" id="376140"/>
    <lineage>
        <taxon>Eukaryota</taxon>
        <taxon>Sar</taxon>
        <taxon>Stramenopiles</taxon>
        <taxon>Ochrophyta</taxon>
        <taxon>Bacillariophyta</taxon>
        <taxon>Coscinodiscophyceae</taxon>
        <taxon>Thalassiosirophycidae</taxon>
        <taxon>Thalassiosirales</taxon>
        <taxon>Thalassiosiraceae</taxon>
        <taxon>Thalassiosira</taxon>
    </lineage>
</organism>
<dbReference type="InterPro" id="IPR001351">
    <property type="entry name" value="Ribosomal_uS3_C"/>
</dbReference>
<dbReference type="InterPro" id="IPR057258">
    <property type="entry name" value="Ribosomal_uS3"/>
</dbReference>
<dbReference type="GO" id="GO:0003735">
    <property type="term" value="F:structural constituent of ribosome"/>
    <property type="evidence" value="ECO:0007669"/>
    <property type="project" value="InterPro"/>
</dbReference>
<protein>
    <submittedName>
        <fullName evidence="5">Ribosomal protein S3</fullName>
    </submittedName>
</protein>
<sequence length="426" mass="51344">MGQKTDARIFRQGVLKKNWEIKHLEKNNEESSLYIYKTLEIQKYLNRFFGLYKIKVHNCKVFYSDSSLQIFVSFYLTTKTVYIINKKLTTYSKKFSMRRSPFKKKKENLMLLDLREKLKRRFKLKKLSAHRSYKFAFFRKEEEKLKMFGLWRKLRKKRRRLAKNSKKQYKSAFFKKRRRKLQPFSWQKKLETKKSQKIKNRKNLLFRSFKVNQTNDLRRDFQKVKNKRNLSLKSFKANQSLKKFQEILIESLASYTKNKVKISVTLQNLNRYKRLSHAQIKNLIVIFKQLKKFVRNSFFKEAINILFVNVSKRKSAKLMAEFISDQFRLNQLRTDQMAISRKDNYFLGFLKQTVMLLIKSEVSRLTGIKIVIKGRFNRAPRAKTSNICFGTFPLQSFDSKIDYYQSTAYTINGTFGVKVWLCEKKY</sequence>
<reference evidence="5" key="1">
    <citation type="submission" date="2020-09" db="EMBL/GenBank/DDBJ databases">
        <authorList>
            <person name="Liu K."/>
            <person name="Chen N."/>
        </authorList>
    </citation>
    <scope>NUCLEOTIDE SEQUENCE</scope>
    <source>
        <strain evidence="5">CNS00050</strain>
    </source>
</reference>
<dbReference type="AlphaFoldDB" id="A0A7T3RAQ7"/>
<proteinExistence type="inferred from homology"/>
<gene>
    <name evidence="5" type="primary">rps3</name>
</gene>
<feature type="domain" description="Small ribosomal subunit protein uS3 C-terminal" evidence="4">
    <location>
        <begin position="364"/>
        <end position="421"/>
    </location>
</feature>
<keyword evidence="5" id="KW-0496">Mitochondrion</keyword>
<comment type="similarity">
    <text evidence="1">Belongs to the universal ribosomal protein uS3 family.</text>
</comment>
<dbReference type="PANTHER" id="PTHR11760:SF19">
    <property type="entry name" value="SMALL RIBOSOMAL SUBUNIT PROTEIN US3C"/>
    <property type="match status" value="1"/>
</dbReference>
<dbReference type="SUPFAM" id="SSF54821">
    <property type="entry name" value="Ribosomal protein S3 C-terminal domain"/>
    <property type="match status" value="1"/>
</dbReference>
<evidence type="ECO:0000313" key="5">
    <source>
        <dbReference type="EMBL" id="QPZ94111.1"/>
    </source>
</evidence>
<geneLocation type="mitochondrion" evidence="5"/>
<dbReference type="RefSeq" id="YP_010131743.1">
    <property type="nucleotide sequence ID" value="NC_056364.1"/>
</dbReference>
<evidence type="ECO:0000259" key="4">
    <source>
        <dbReference type="Pfam" id="PF00189"/>
    </source>
</evidence>
<evidence type="ECO:0000256" key="1">
    <source>
        <dbReference type="ARBA" id="ARBA00010761"/>
    </source>
</evidence>
<dbReference type="GO" id="GO:0006412">
    <property type="term" value="P:translation"/>
    <property type="evidence" value="ECO:0007669"/>
    <property type="project" value="InterPro"/>
</dbReference>
<dbReference type="GO" id="GO:0022627">
    <property type="term" value="C:cytosolic small ribosomal subunit"/>
    <property type="evidence" value="ECO:0007669"/>
    <property type="project" value="TreeGrafter"/>
</dbReference>
<dbReference type="GeneID" id="65341093"/>
<evidence type="ECO:0000256" key="2">
    <source>
        <dbReference type="ARBA" id="ARBA00022980"/>
    </source>
</evidence>
<dbReference type="Gene3D" id="3.30.1140.32">
    <property type="entry name" value="Ribosomal protein S3, C-terminal domain"/>
    <property type="match status" value="1"/>
</dbReference>
<accession>A0A7T3RAQ7</accession>
<dbReference type="PANTHER" id="PTHR11760">
    <property type="entry name" value="30S/40S RIBOSOMAL PROTEIN S3"/>
    <property type="match status" value="1"/>
</dbReference>
<dbReference type="InterPro" id="IPR036419">
    <property type="entry name" value="Ribosomal_S3_C_sf"/>
</dbReference>
<dbReference type="EMBL" id="MW013551">
    <property type="protein sequence ID" value="QPZ94111.1"/>
    <property type="molecule type" value="Genomic_DNA"/>
</dbReference>
<dbReference type="Pfam" id="PF00189">
    <property type="entry name" value="Ribosomal_S3_C"/>
    <property type="match status" value="1"/>
</dbReference>
<keyword evidence="2 5" id="KW-0689">Ribosomal protein</keyword>
<evidence type="ECO:0000256" key="3">
    <source>
        <dbReference type="ARBA" id="ARBA00023274"/>
    </source>
</evidence>
<name>A0A7T3RAQ7_9STRA</name>
<keyword evidence="3" id="KW-0687">Ribonucleoprotein</keyword>